<comment type="caution">
    <text evidence="3">The sequence shown here is derived from an EMBL/GenBank/DDBJ whole genome shotgun (WGS) entry which is preliminary data.</text>
</comment>
<name>A0AAN6WAN4_9PEZI</name>
<feature type="compositionally biased region" description="Basic and acidic residues" evidence="1">
    <location>
        <begin position="1032"/>
        <end position="1041"/>
    </location>
</feature>
<reference evidence="3" key="1">
    <citation type="journal article" date="2023" name="Mol. Phylogenet. Evol.">
        <title>Genome-scale phylogeny and comparative genomics of the fungal order Sordariales.</title>
        <authorList>
            <person name="Hensen N."/>
            <person name="Bonometti L."/>
            <person name="Westerberg I."/>
            <person name="Brannstrom I.O."/>
            <person name="Guillou S."/>
            <person name="Cros-Aarteil S."/>
            <person name="Calhoun S."/>
            <person name="Haridas S."/>
            <person name="Kuo A."/>
            <person name="Mondo S."/>
            <person name="Pangilinan J."/>
            <person name="Riley R."/>
            <person name="LaButti K."/>
            <person name="Andreopoulos B."/>
            <person name="Lipzen A."/>
            <person name="Chen C."/>
            <person name="Yan M."/>
            <person name="Daum C."/>
            <person name="Ng V."/>
            <person name="Clum A."/>
            <person name="Steindorff A."/>
            <person name="Ohm R.A."/>
            <person name="Martin F."/>
            <person name="Silar P."/>
            <person name="Natvig D.O."/>
            <person name="Lalanne C."/>
            <person name="Gautier V."/>
            <person name="Ament-Velasquez S.L."/>
            <person name="Kruys A."/>
            <person name="Hutchinson M.I."/>
            <person name="Powell A.J."/>
            <person name="Barry K."/>
            <person name="Miller A.N."/>
            <person name="Grigoriev I.V."/>
            <person name="Debuchy R."/>
            <person name="Gladieux P."/>
            <person name="Hiltunen Thoren M."/>
            <person name="Johannesson H."/>
        </authorList>
    </citation>
    <scope>NUCLEOTIDE SEQUENCE</scope>
    <source>
        <strain evidence="3">CBS 892.96</strain>
    </source>
</reference>
<feature type="compositionally biased region" description="Low complexity" evidence="1">
    <location>
        <begin position="852"/>
        <end position="863"/>
    </location>
</feature>
<dbReference type="AlphaFoldDB" id="A0AAN6WAN4"/>
<dbReference type="EMBL" id="MU866137">
    <property type="protein sequence ID" value="KAK4178474.1"/>
    <property type="molecule type" value="Genomic_DNA"/>
</dbReference>
<feature type="compositionally biased region" description="Pro residues" evidence="1">
    <location>
        <begin position="229"/>
        <end position="240"/>
    </location>
</feature>
<feature type="region of interest" description="Disordered" evidence="1">
    <location>
        <begin position="896"/>
        <end position="930"/>
    </location>
</feature>
<reference evidence="3" key="2">
    <citation type="submission" date="2023-05" db="EMBL/GenBank/DDBJ databases">
        <authorList>
            <consortium name="Lawrence Berkeley National Laboratory"/>
            <person name="Steindorff A."/>
            <person name="Hensen N."/>
            <person name="Bonometti L."/>
            <person name="Westerberg I."/>
            <person name="Brannstrom I.O."/>
            <person name="Guillou S."/>
            <person name="Cros-Aarteil S."/>
            <person name="Calhoun S."/>
            <person name="Haridas S."/>
            <person name="Kuo A."/>
            <person name="Mondo S."/>
            <person name="Pangilinan J."/>
            <person name="Riley R."/>
            <person name="Labutti K."/>
            <person name="Andreopoulos B."/>
            <person name="Lipzen A."/>
            <person name="Chen C."/>
            <person name="Yanf M."/>
            <person name="Daum C."/>
            <person name="Ng V."/>
            <person name="Clum A."/>
            <person name="Ohm R."/>
            <person name="Martin F."/>
            <person name="Silar P."/>
            <person name="Natvig D."/>
            <person name="Lalanne C."/>
            <person name="Gautier V."/>
            <person name="Ament-Velasquez S.L."/>
            <person name="Kruys A."/>
            <person name="Hutchinson M.I."/>
            <person name="Powell A.J."/>
            <person name="Barry K."/>
            <person name="Miller A.N."/>
            <person name="Grigoriev I.V."/>
            <person name="Debuchy R."/>
            <person name="Gladieux P."/>
            <person name="Thoren M.H."/>
            <person name="Johannesson H."/>
        </authorList>
    </citation>
    <scope>NUCLEOTIDE SEQUENCE</scope>
    <source>
        <strain evidence="3">CBS 892.96</strain>
    </source>
</reference>
<feature type="domain" description="DUF8004" evidence="2">
    <location>
        <begin position="437"/>
        <end position="528"/>
    </location>
</feature>
<feature type="region of interest" description="Disordered" evidence="1">
    <location>
        <begin position="852"/>
        <end position="880"/>
    </location>
</feature>
<evidence type="ECO:0000259" key="2">
    <source>
        <dbReference type="Pfam" id="PF26013"/>
    </source>
</evidence>
<dbReference type="Pfam" id="PF26013">
    <property type="entry name" value="DUF8004"/>
    <property type="match status" value="1"/>
</dbReference>
<protein>
    <recommendedName>
        <fullName evidence="2">DUF8004 domain-containing protein</fullName>
    </recommendedName>
</protein>
<feature type="region of interest" description="Disordered" evidence="1">
    <location>
        <begin position="167"/>
        <end position="201"/>
    </location>
</feature>
<feature type="compositionally biased region" description="Polar residues" evidence="1">
    <location>
        <begin position="29"/>
        <end position="39"/>
    </location>
</feature>
<feature type="compositionally biased region" description="Low complexity" evidence="1">
    <location>
        <begin position="92"/>
        <end position="101"/>
    </location>
</feature>
<accession>A0AAN6WAN4</accession>
<feature type="region of interest" description="Disordered" evidence="1">
    <location>
        <begin position="1"/>
        <end position="46"/>
    </location>
</feature>
<feature type="compositionally biased region" description="Gly residues" evidence="1">
    <location>
        <begin position="1016"/>
        <end position="1029"/>
    </location>
</feature>
<feature type="region of interest" description="Disordered" evidence="1">
    <location>
        <begin position="88"/>
        <end position="123"/>
    </location>
</feature>
<evidence type="ECO:0000256" key="1">
    <source>
        <dbReference type="SAM" id="MobiDB-lite"/>
    </source>
</evidence>
<evidence type="ECO:0000313" key="3">
    <source>
        <dbReference type="EMBL" id="KAK4178474.1"/>
    </source>
</evidence>
<feature type="compositionally biased region" description="Polar residues" evidence="1">
    <location>
        <begin position="907"/>
        <end position="930"/>
    </location>
</feature>
<dbReference type="InterPro" id="IPR058317">
    <property type="entry name" value="DUF8004"/>
</dbReference>
<evidence type="ECO:0000313" key="4">
    <source>
        <dbReference type="Proteomes" id="UP001302321"/>
    </source>
</evidence>
<organism evidence="3 4">
    <name type="scientific">Triangularia setosa</name>
    <dbReference type="NCBI Taxonomy" id="2587417"/>
    <lineage>
        <taxon>Eukaryota</taxon>
        <taxon>Fungi</taxon>
        <taxon>Dikarya</taxon>
        <taxon>Ascomycota</taxon>
        <taxon>Pezizomycotina</taxon>
        <taxon>Sordariomycetes</taxon>
        <taxon>Sordariomycetidae</taxon>
        <taxon>Sordariales</taxon>
        <taxon>Podosporaceae</taxon>
        <taxon>Triangularia</taxon>
    </lineage>
</organism>
<feature type="compositionally biased region" description="Basic and acidic residues" evidence="1">
    <location>
        <begin position="1050"/>
        <end position="1070"/>
    </location>
</feature>
<feature type="region of interest" description="Disordered" evidence="1">
    <location>
        <begin position="945"/>
        <end position="1092"/>
    </location>
</feature>
<sequence>MSGRSAYVRKKITETKTGEQQGHGRGRAKSTTSSDNVTISDYPIGSMPALRQERDLVTGVGTTNARFLKFSEHAREDEMLAYRGDVHSYAPQSSGSQSGSSVDGRRDGASTSQRNRPLNDFAYARARRPVIKTEDVSGIEKSGLRSMLDKRSDDFRKGLAKTFAFKKKDKKGSNAEKAGDFRPESSATVRPSPVLVDFNDGYDADVSPVQYQPLGPHPGVPWDDTGMLSPPPSGKLPPTPGSSGAPPIKRWIGAGRPVQRWNKLRKDPELWDPNGDVLVFFGTKGQSPRPNPSFRLSSHIIEATESRYLITLLREGSTEEDIHLPPSPAGAPPMLQRHGGHGQHLAAGGIGRGGHPTPPVSEDNSWEADGQISYEMHFPTPVTMSKLDQFRHHITTRNVFAMLYHSSLVGLSLYQALTDLHSRLGSYMPPEADNVGTILNYLSARGIDDVRNDPETAVSLLAWSEGSDVRWEEGWRESFLHCAGMYSRLEACSDFRYVTPITRALLERACLETQLRVQAAEERLATFQYSDMWPAAVATMANASGPVGAAPAKAAADRLQNFLIQYYTREYGSWPPPLSPSGGADPYAIAMVQGIAEEEEEDIWLTRTVAQALQKDFAALYDYLVNRDIVWDVSEARSSRKWMMVSESGNRAFEADTEDLPMTDMLIEFDNKHRFPHVPHPHPLVPESIPPLSPNKDGPSSGGGGIFGNKSSKKAPATTSRAGALDRRIQLAYTEATNICILGSDFTHSDLIDAYSKFEKSDKIGEVDPATARRGRWALIYGVLQTLASVSVDAPNVRYRDNVTYHLSPRLKGNTKLPPWKTSNNNSNPTFGEASHELSHCWVIPQTWTSPSHHGGSSVSNSGAEENSTDEQDDYYSSNSPVYGYGGRSYNFPLPSSRAPSSVGGYRSNSKSLRSGGASTRAPSTAGGYTNNTFSSAASVMSYSETGSEAGGSSIWSPPPSSAGGSGSRRVTSSSRRRDNAKISVAPGGQGGRYIDPVEEREWAAPGQTYASRPGTGTGGGYSSRGGVMGVEESKEMDDGRSFTTAYTSRGDRERDRDRSRVRGGGKRENSSPPVIRDFDFDGLDVIDDHAP</sequence>
<dbReference type="PANTHER" id="PTHR39601:SF2">
    <property type="entry name" value="CHORIOGENIN HMINOR"/>
    <property type="match status" value="1"/>
</dbReference>
<gene>
    <name evidence="3" type="ORF">QBC36DRAFT_367945</name>
</gene>
<proteinExistence type="predicted"/>
<feature type="region of interest" description="Disordered" evidence="1">
    <location>
        <begin position="686"/>
        <end position="721"/>
    </location>
</feature>
<feature type="compositionally biased region" description="Basic and acidic residues" evidence="1">
    <location>
        <begin position="171"/>
        <end position="183"/>
    </location>
</feature>
<dbReference type="Proteomes" id="UP001302321">
    <property type="component" value="Unassembled WGS sequence"/>
</dbReference>
<feature type="region of interest" description="Disordered" evidence="1">
    <location>
        <begin position="213"/>
        <end position="246"/>
    </location>
</feature>
<keyword evidence="4" id="KW-1185">Reference proteome</keyword>
<dbReference type="PANTHER" id="PTHR39601">
    <property type="entry name" value="CHORIOGENIN HMINOR"/>
    <property type="match status" value="1"/>
</dbReference>